<keyword evidence="2" id="KW-1185">Reference proteome</keyword>
<organism evidence="1 2">
    <name type="scientific">Streptomyces aurantiacus JA 4570</name>
    <dbReference type="NCBI Taxonomy" id="1286094"/>
    <lineage>
        <taxon>Bacteria</taxon>
        <taxon>Bacillati</taxon>
        <taxon>Actinomycetota</taxon>
        <taxon>Actinomycetes</taxon>
        <taxon>Kitasatosporales</taxon>
        <taxon>Streptomycetaceae</taxon>
        <taxon>Streptomyces</taxon>
        <taxon>Streptomyces aurantiacus group</taxon>
    </lineage>
</organism>
<evidence type="ECO:0000313" key="2">
    <source>
        <dbReference type="Proteomes" id="UP000014629"/>
    </source>
</evidence>
<reference evidence="1 2" key="1">
    <citation type="submission" date="2013-02" db="EMBL/GenBank/DDBJ databases">
        <title>Draft Genome Sequence of Streptomyces aurantiacus, Which Produces Setomimycin.</title>
        <authorList>
            <person name="Gruening B.A."/>
            <person name="Praeg A."/>
            <person name="Erxleben A."/>
            <person name="Guenther S."/>
            <person name="Mueller M."/>
        </authorList>
    </citation>
    <scope>NUCLEOTIDE SEQUENCE [LARGE SCALE GENOMIC DNA]</scope>
    <source>
        <strain evidence="1 2">JA 4570</strain>
    </source>
</reference>
<accession>S4A3D0</accession>
<proteinExistence type="predicted"/>
<dbReference type="EMBL" id="AOPZ01000066">
    <property type="protein sequence ID" value="EPH45215.1"/>
    <property type="molecule type" value="Genomic_DNA"/>
</dbReference>
<gene>
    <name evidence="1" type="ORF">STRAU_1691</name>
</gene>
<sequence>MRGTLLMHAMHAMHAKTAPAATAGKGHHAR</sequence>
<protein>
    <submittedName>
        <fullName evidence="1">Uncharacterized protein</fullName>
    </submittedName>
</protein>
<evidence type="ECO:0000313" key="1">
    <source>
        <dbReference type="EMBL" id="EPH45215.1"/>
    </source>
</evidence>
<comment type="caution">
    <text evidence="1">The sequence shown here is derived from an EMBL/GenBank/DDBJ whole genome shotgun (WGS) entry which is preliminary data.</text>
</comment>
<dbReference type="AlphaFoldDB" id="S4A3D0"/>
<dbReference type="Proteomes" id="UP000014629">
    <property type="component" value="Unassembled WGS sequence"/>
</dbReference>
<name>S4A3D0_9ACTN</name>